<dbReference type="Proteomes" id="UP001562357">
    <property type="component" value="Unassembled WGS sequence"/>
</dbReference>
<name>A0ABQ0CQ54_9HYPO</name>
<keyword evidence="3" id="KW-1185">Reference proteome</keyword>
<feature type="compositionally biased region" description="Basic residues" evidence="1">
    <location>
        <begin position="264"/>
        <end position="277"/>
    </location>
</feature>
<protein>
    <submittedName>
        <fullName evidence="2">Uncharacterized protein</fullName>
    </submittedName>
</protein>
<dbReference type="EMBL" id="BAAFGZ010000127">
    <property type="protein sequence ID" value="GAB0135412.1"/>
    <property type="molecule type" value="Genomic_DNA"/>
</dbReference>
<accession>A0ABQ0CQ54</accession>
<feature type="compositionally biased region" description="Low complexity" evidence="1">
    <location>
        <begin position="136"/>
        <end position="149"/>
    </location>
</feature>
<feature type="compositionally biased region" description="Basic residues" evidence="1">
    <location>
        <begin position="285"/>
        <end position="298"/>
    </location>
</feature>
<comment type="caution">
    <text evidence="2">The sequence shown here is derived from an EMBL/GenBank/DDBJ whole genome shotgun (WGS) entry which is preliminary data.</text>
</comment>
<evidence type="ECO:0000313" key="2">
    <source>
        <dbReference type="EMBL" id="GAB0135412.1"/>
    </source>
</evidence>
<proteinExistence type="predicted"/>
<organism evidence="2 3">
    <name type="scientific">Epichloe bromicola</name>
    <dbReference type="NCBI Taxonomy" id="79588"/>
    <lineage>
        <taxon>Eukaryota</taxon>
        <taxon>Fungi</taxon>
        <taxon>Dikarya</taxon>
        <taxon>Ascomycota</taxon>
        <taxon>Pezizomycotina</taxon>
        <taxon>Sordariomycetes</taxon>
        <taxon>Hypocreomycetidae</taxon>
        <taxon>Hypocreales</taxon>
        <taxon>Clavicipitaceae</taxon>
        <taxon>Epichloe</taxon>
    </lineage>
</organism>
<sequence length="298" mass="33196">MSSRRRRHSGPPSPHYSRGRDHDDYYYFQRRSGPPPAYTSFDGYPRASLPVDYDEPSRGRRPSRQSAYSDVRGRGYDAGPPPYAYDEPPRARRGPPESRSQGRTYANDRDGPRGRPPPSRQGREPRNSNGNGNGNGKSSSRSKSLSSRSQPQQERRKESTGTPWWQNQIVRTCAATALSTGLSAALDSRHDPGQWKGAKGTKVAVATVGSALVDGFLGQKHPNGVRHKVMKKGVEVAMDEAEKKKHQGGNENKENKAQEGNQQRRGRSRSTGRHGSSHHGDERRHRSHGGGHRRRHRS</sequence>
<evidence type="ECO:0000256" key="1">
    <source>
        <dbReference type="SAM" id="MobiDB-lite"/>
    </source>
</evidence>
<feature type="compositionally biased region" description="Basic and acidic residues" evidence="1">
    <location>
        <begin position="87"/>
        <end position="96"/>
    </location>
</feature>
<reference evidence="3" key="1">
    <citation type="submission" date="2024-06" db="EMBL/GenBank/DDBJ databases">
        <title>Draft Genome Sequences of Epichloe bromicola Strains Isolated from Elymus ciliaris.</title>
        <authorList>
            <consortium name="Epichloe bromicola genome sequencing consortium"/>
            <person name="Miura A."/>
            <person name="Imano S."/>
            <person name="Ashida A."/>
            <person name="Sato I."/>
            <person name="Chiba S."/>
            <person name="Tanaka A."/>
            <person name="Camagna M."/>
            <person name="Takemoto D."/>
        </authorList>
    </citation>
    <scope>NUCLEOTIDE SEQUENCE [LARGE SCALE GENOMIC DNA]</scope>
    <source>
        <strain evidence="3">DP</strain>
    </source>
</reference>
<gene>
    <name evidence="2" type="primary">g3752</name>
    <name evidence="2" type="ORF">EsDP_00003752</name>
</gene>
<feature type="region of interest" description="Disordered" evidence="1">
    <location>
        <begin position="1"/>
        <end position="166"/>
    </location>
</feature>
<feature type="region of interest" description="Disordered" evidence="1">
    <location>
        <begin position="231"/>
        <end position="298"/>
    </location>
</feature>
<evidence type="ECO:0000313" key="3">
    <source>
        <dbReference type="Proteomes" id="UP001562357"/>
    </source>
</evidence>